<feature type="domain" description="Fe-containing alcohol dehydrogenase-like C-terminal" evidence="6">
    <location>
        <begin position="189"/>
        <end position="372"/>
    </location>
</feature>
<dbReference type="RefSeq" id="WP_286659448.1">
    <property type="nucleotide sequence ID" value="NZ_JASZYV010000001.1"/>
</dbReference>
<dbReference type="SUPFAM" id="SSF56796">
    <property type="entry name" value="Dehydroquinate synthase-like"/>
    <property type="match status" value="1"/>
</dbReference>
<gene>
    <name evidence="7" type="ORF">QTH91_07970</name>
</gene>
<dbReference type="InterPro" id="IPR001670">
    <property type="entry name" value="ADH_Fe/GldA"/>
</dbReference>
<organism evidence="7 8">
    <name type="scientific">Variovorax dokdonensis</name>
    <dbReference type="NCBI Taxonomy" id="344883"/>
    <lineage>
        <taxon>Bacteria</taxon>
        <taxon>Pseudomonadati</taxon>
        <taxon>Pseudomonadota</taxon>
        <taxon>Betaproteobacteria</taxon>
        <taxon>Burkholderiales</taxon>
        <taxon>Comamonadaceae</taxon>
        <taxon>Variovorax</taxon>
    </lineage>
</organism>
<comment type="cofactor">
    <cofactor evidence="1">
        <name>Fe cation</name>
        <dbReference type="ChEBI" id="CHEBI:24875"/>
    </cofactor>
</comment>
<evidence type="ECO:0000259" key="6">
    <source>
        <dbReference type="Pfam" id="PF25137"/>
    </source>
</evidence>
<evidence type="ECO:0000259" key="5">
    <source>
        <dbReference type="Pfam" id="PF00465"/>
    </source>
</evidence>
<dbReference type="CDD" id="cd14861">
    <property type="entry name" value="Fe-ADH-like"/>
    <property type="match status" value="1"/>
</dbReference>
<evidence type="ECO:0000256" key="1">
    <source>
        <dbReference type="ARBA" id="ARBA00001962"/>
    </source>
</evidence>
<dbReference type="InterPro" id="IPR056798">
    <property type="entry name" value="ADH_Fe_C"/>
</dbReference>
<proteinExistence type="inferred from homology"/>
<sequence length="381" mass="38764">MNASTNALHLPRTLFGAGVLGNLAAELAALGVRRPLVVSDRGLTTAGIAQRVQAACDVGARAVLFDAVTENPLFADADAGAACYRQHGCDAVVAVGGGSVIDTAKVIALLATNAGCTADYVGVPNAAHSAAAPLIAVPTTAGTGSEASPSAGLHPDVTTPSLGMNSRHLVPRMALLDPDLTVSLPPRLTAATGIDALSHCIEGYLSERDQPLGKAMALHGIERVVRHLRQAVEHCDDVTARGQMLLAALAGGISIGMGLGPAHSMALTCSDQGFHHGVLSGIGLVATLDATAAHVPGRMAAVNAAFGLPAAASLAQGIATLMRDLGLPTTLAELGYAAPNVQALADAAARSHFNLSAPYRPSAEDYAKFFRRSLRQEHAST</sequence>
<keyword evidence="8" id="KW-1185">Reference proteome</keyword>
<dbReference type="Proteomes" id="UP001174908">
    <property type="component" value="Unassembled WGS sequence"/>
</dbReference>
<dbReference type="InterPro" id="IPR039697">
    <property type="entry name" value="Alcohol_dehydrogenase_Fe"/>
</dbReference>
<evidence type="ECO:0000256" key="4">
    <source>
        <dbReference type="ARBA" id="ARBA00023027"/>
    </source>
</evidence>
<feature type="domain" description="Alcohol dehydrogenase iron-type/glycerol dehydrogenase GldA" evidence="5">
    <location>
        <begin position="12"/>
        <end position="178"/>
    </location>
</feature>
<dbReference type="PANTHER" id="PTHR11496">
    <property type="entry name" value="ALCOHOL DEHYDROGENASE"/>
    <property type="match status" value="1"/>
</dbReference>
<name>A0ABT7N962_9BURK</name>
<dbReference type="PANTHER" id="PTHR11496:SF102">
    <property type="entry name" value="ALCOHOL DEHYDROGENASE 4"/>
    <property type="match status" value="1"/>
</dbReference>
<dbReference type="Pfam" id="PF00465">
    <property type="entry name" value="Fe-ADH"/>
    <property type="match status" value="1"/>
</dbReference>
<dbReference type="Gene3D" id="3.40.50.1970">
    <property type="match status" value="1"/>
</dbReference>
<comment type="similarity">
    <text evidence="2">Belongs to the iron-containing alcohol dehydrogenase family.</text>
</comment>
<evidence type="ECO:0000313" key="7">
    <source>
        <dbReference type="EMBL" id="MDM0044410.1"/>
    </source>
</evidence>
<protein>
    <submittedName>
        <fullName evidence="7">Iron-containing alcohol dehydrogenase</fullName>
    </submittedName>
</protein>
<accession>A0ABT7N962</accession>
<dbReference type="Gene3D" id="1.20.1090.10">
    <property type="entry name" value="Dehydroquinate synthase-like - alpha domain"/>
    <property type="match status" value="1"/>
</dbReference>
<evidence type="ECO:0000256" key="2">
    <source>
        <dbReference type="ARBA" id="ARBA00007358"/>
    </source>
</evidence>
<dbReference type="PROSITE" id="PS00913">
    <property type="entry name" value="ADH_IRON_1"/>
    <property type="match status" value="1"/>
</dbReference>
<reference evidence="7" key="1">
    <citation type="submission" date="2023-06" db="EMBL/GenBank/DDBJ databases">
        <authorList>
            <person name="Jiang Y."/>
            <person name="Liu Q."/>
        </authorList>
    </citation>
    <scope>NUCLEOTIDE SEQUENCE</scope>
    <source>
        <strain evidence="7">CGMCC 1.12089</strain>
    </source>
</reference>
<evidence type="ECO:0000313" key="8">
    <source>
        <dbReference type="Proteomes" id="UP001174908"/>
    </source>
</evidence>
<dbReference type="EMBL" id="JASZYV010000001">
    <property type="protein sequence ID" value="MDM0044410.1"/>
    <property type="molecule type" value="Genomic_DNA"/>
</dbReference>
<evidence type="ECO:0000256" key="3">
    <source>
        <dbReference type="ARBA" id="ARBA00023002"/>
    </source>
</evidence>
<keyword evidence="4" id="KW-0520">NAD</keyword>
<dbReference type="Pfam" id="PF25137">
    <property type="entry name" value="ADH_Fe_C"/>
    <property type="match status" value="1"/>
</dbReference>
<dbReference type="InterPro" id="IPR018211">
    <property type="entry name" value="ADH_Fe_CS"/>
</dbReference>
<comment type="caution">
    <text evidence="7">The sequence shown here is derived from an EMBL/GenBank/DDBJ whole genome shotgun (WGS) entry which is preliminary data.</text>
</comment>
<keyword evidence="3" id="KW-0560">Oxidoreductase</keyword>